<keyword evidence="7" id="KW-1185">Reference proteome</keyword>
<feature type="region of interest" description="Disordered" evidence="4">
    <location>
        <begin position="1"/>
        <end position="24"/>
    </location>
</feature>
<reference evidence="6 7" key="1">
    <citation type="submission" date="2019-07" db="EMBL/GenBank/DDBJ databases">
        <title>Whole genome shotgun sequence of Agrococcus baldri NBRC 103055.</title>
        <authorList>
            <person name="Hosoyama A."/>
            <person name="Uohara A."/>
            <person name="Ohji S."/>
            <person name="Ichikawa N."/>
        </authorList>
    </citation>
    <scope>NUCLEOTIDE SEQUENCE [LARGE SCALE GENOMIC DNA]</scope>
    <source>
        <strain evidence="6 7">NBRC 103055</strain>
    </source>
</reference>
<organism evidence="6 7">
    <name type="scientific">Agrococcus baldri</name>
    <dbReference type="NCBI Taxonomy" id="153730"/>
    <lineage>
        <taxon>Bacteria</taxon>
        <taxon>Bacillati</taxon>
        <taxon>Actinomycetota</taxon>
        <taxon>Actinomycetes</taxon>
        <taxon>Micrococcales</taxon>
        <taxon>Microbacteriaceae</taxon>
        <taxon>Agrococcus</taxon>
    </lineage>
</organism>
<dbReference type="InterPro" id="IPR003593">
    <property type="entry name" value="AAA+_ATPase"/>
</dbReference>
<dbReference type="SUPFAM" id="SSF52540">
    <property type="entry name" value="P-loop containing nucleoside triphosphate hydrolases"/>
    <property type="match status" value="1"/>
</dbReference>
<dbReference type="GO" id="GO:0140359">
    <property type="term" value="F:ABC-type transporter activity"/>
    <property type="evidence" value="ECO:0007669"/>
    <property type="project" value="UniProtKB-ARBA"/>
</dbReference>
<accession>A0AA87RLC1</accession>
<feature type="domain" description="ABC transporter" evidence="5">
    <location>
        <begin position="34"/>
        <end position="270"/>
    </location>
</feature>
<proteinExistence type="predicted"/>
<protein>
    <submittedName>
        <fullName evidence="6">Sugar ABC transporter</fullName>
    </submittedName>
</protein>
<dbReference type="FunFam" id="3.40.50.300:FF:000042">
    <property type="entry name" value="Maltose/maltodextrin ABC transporter, ATP-binding protein"/>
    <property type="match status" value="1"/>
</dbReference>
<evidence type="ECO:0000256" key="1">
    <source>
        <dbReference type="ARBA" id="ARBA00022448"/>
    </source>
</evidence>
<feature type="compositionally biased region" description="Low complexity" evidence="4">
    <location>
        <begin position="9"/>
        <end position="24"/>
    </location>
</feature>
<dbReference type="PANTHER" id="PTHR43875">
    <property type="entry name" value="MALTODEXTRIN IMPORT ATP-BINDING PROTEIN MSMX"/>
    <property type="match status" value="1"/>
</dbReference>
<dbReference type="SMART" id="SM00382">
    <property type="entry name" value="AAA"/>
    <property type="match status" value="1"/>
</dbReference>
<evidence type="ECO:0000259" key="5">
    <source>
        <dbReference type="PROSITE" id="PS50893"/>
    </source>
</evidence>
<dbReference type="PROSITE" id="PS50893">
    <property type="entry name" value="ABC_TRANSPORTER_2"/>
    <property type="match status" value="1"/>
</dbReference>
<dbReference type="AlphaFoldDB" id="A0AA87RLC1"/>
<gene>
    <name evidence="6" type="ORF">ABA31_16280</name>
</gene>
<dbReference type="GO" id="GO:0016887">
    <property type="term" value="F:ATP hydrolysis activity"/>
    <property type="evidence" value="ECO:0007669"/>
    <property type="project" value="InterPro"/>
</dbReference>
<keyword evidence="1" id="KW-0813">Transport</keyword>
<dbReference type="Proteomes" id="UP000321749">
    <property type="component" value="Unassembled WGS sequence"/>
</dbReference>
<sequence>MTPAPAPAPTASGASGASASNSPAAAAPAPGVPIALRGLGKRFGDASAVADVTLEVPAGAFLVLLGPSGCGKSTTLRMLAGLEEPTSGTIALGDRVVADGDAGMHLSPGRRGVGMVFQGYALWPHMTVRQNIEWPLRVARWSAADRRARVAETLRLVELEGLAERHPAQLSGGQQQRVAIARTIAPRPGVLLFDEPLSNLDARLRVDMRGELVRVHRESGATSVYVTHDQSEALAMATHVAVMRAGRLEQLGTPDELLRAPATAFVAEFLGTPAAVLVPGDGEGTGFMPWREGSRLGMYRPDEVALAPADGGELDVEVLESAPLAGRTVVTVRHRGRRLAIVTDGAAGSSAGAARLVLPASPVRTFDRAEGAR</sequence>
<keyword evidence="2" id="KW-0547">Nucleotide-binding</keyword>
<evidence type="ECO:0000313" key="6">
    <source>
        <dbReference type="EMBL" id="GEK80277.1"/>
    </source>
</evidence>
<evidence type="ECO:0000256" key="4">
    <source>
        <dbReference type="SAM" id="MobiDB-lite"/>
    </source>
</evidence>
<dbReference type="Pfam" id="PF00005">
    <property type="entry name" value="ABC_tran"/>
    <property type="match status" value="1"/>
</dbReference>
<dbReference type="GO" id="GO:0005524">
    <property type="term" value="F:ATP binding"/>
    <property type="evidence" value="ECO:0007669"/>
    <property type="project" value="UniProtKB-KW"/>
</dbReference>
<evidence type="ECO:0000256" key="2">
    <source>
        <dbReference type="ARBA" id="ARBA00022741"/>
    </source>
</evidence>
<dbReference type="EMBL" id="BJUU01000008">
    <property type="protein sequence ID" value="GEK80277.1"/>
    <property type="molecule type" value="Genomic_DNA"/>
</dbReference>
<dbReference type="InterPro" id="IPR027417">
    <property type="entry name" value="P-loop_NTPase"/>
</dbReference>
<dbReference type="Gene3D" id="3.40.50.300">
    <property type="entry name" value="P-loop containing nucleotide triphosphate hydrolases"/>
    <property type="match status" value="1"/>
</dbReference>
<dbReference type="InterPro" id="IPR047641">
    <property type="entry name" value="ABC_transpr_MalK/UgpC-like"/>
</dbReference>
<evidence type="ECO:0000313" key="7">
    <source>
        <dbReference type="Proteomes" id="UP000321749"/>
    </source>
</evidence>
<dbReference type="InterPro" id="IPR017871">
    <property type="entry name" value="ABC_transporter-like_CS"/>
</dbReference>
<dbReference type="RefSeq" id="WP_146794405.1">
    <property type="nucleotide sequence ID" value="NZ_BJUU01000008.1"/>
</dbReference>
<keyword evidence="3" id="KW-0067">ATP-binding</keyword>
<dbReference type="PANTHER" id="PTHR43875:SF1">
    <property type="entry name" value="OSMOPROTECTIVE COMPOUNDS UPTAKE ATP-BINDING PROTEIN GGTA"/>
    <property type="match status" value="1"/>
</dbReference>
<evidence type="ECO:0000256" key="3">
    <source>
        <dbReference type="ARBA" id="ARBA00022840"/>
    </source>
</evidence>
<dbReference type="PROSITE" id="PS00211">
    <property type="entry name" value="ABC_TRANSPORTER_1"/>
    <property type="match status" value="1"/>
</dbReference>
<name>A0AA87RLC1_9MICO</name>
<dbReference type="InterPro" id="IPR003439">
    <property type="entry name" value="ABC_transporter-like_ATP-bd"/>
</dbReference>
<dbReference type="GO" id="GO:0055052">
    <property type="term" value="C:ATP-binding cassette (ABC) transporter complex, substrate-binding subunit-containing"/>
    <property type="evidence" value="ECO:0007669"/>
    <property type="project" value="TreeGrafter"/>
</dbReference>
<comment type="caution">
    <text evidence="6">The sequence shown here is derived from an EMBL/GenBank/DDBJ whole genome shotgun (WGS) entry which is preliminary data.</text>
</comment>